<proteinExistence type="inferred from homology"/>
<keyword evidence="5" id="KW-0808">Transferase</keyword>
<keyword evidence="9" id="KW-0961">Cell wall biogenesis/degradation</keyword>
<evidence type="ECO:0000256" key="11">
    <source>
        <dbReference type="ARBA" id="ARBA00032233"/>
    </source>
</evidence>
<keyword evidence="7" id="KW-0573">Peptidoglycan synthesis</keyword>
<evidence type="ECO:0000256" key="8">
    <source>
        <dbReference type="ARBA" id="ARBA00023315"/>
    </source>
</evidence>
<organism evidence="14 15">
    <name type="scientific">Leuconostoc citreum</name>
    <dbReference type="NCBI Taxonomy" id="33964"/>
    <lineage>
        <taxon>Bacteria</taxon>
        <taxon>Bacillati</taxon>
        <taxon>Bacillota</taxon>
        <taxon>Bacilli</taxon>
        <taxon>Lactobacillales</taxon>
        <taxon>Lactobacillaceae</taxon>
        <taxon>Leuconostoc</taxon>
    </lineage>
</organism>
<evidence type="ECO:0000313" key="14">
    <source>
        <dbReference type="EMBL" id="GDZ84578.1"/>
    </source>
</evidence>
<accession>A0A5A5U2A6</accession>
<dbReference type="EC" id="2.3.2.17" evidence="2"/>
<evidence type="ECO:0000256" key="5">
    <source>
        <dbReference type="ARBA" id="ARBA00022679"/>
    </source>
</evidence>
<evidence type="ECO:0000256" key="9">
    <source>
        <dbReference type="ARBA" id="ARBA00023316"/>
    </source>
</evidence>
<dbReference type="GO" id="GO:0000166">
    <property type="term" value="F:nucleotide binding"/>
    <property type="evidence" value="ECO:0007669"/>
    <property type="project" value="InterPro"/>
</dbReference>
<dbReference type="InterPro" id="IPR010978">
    <property type="entry name" value="tRNA-bd_arm"/>
</dbReference>
<dbReference type="GO" id="GO:0016755">
    <property type="term" value="F:aminoacyltransferase activity"/>
    <property type="evidence" value="ECO:0007669"/>
    <property type="project" value="InterPro"/>
</dbReference>
<sequence>MPYRFVELLPKEFEKFEQQHALGTYTQSIAQYHVLSARGRHPYLIGVKHDERVVAAALVLTETTRFGSVFLFDRGPLIDFNDRALCHFFVTKSRQFAKQRGALYIEWTPNVTYLVTNNKGDMQQSVNDSFMTTMSGLGFQHEPFTFGMSTTGSPSWEYVKDISDLSDEKSILKSYSKNVQYYLKKNKQFGIQLRELSRTDLPSFKALTASTAERLHYHDKDLAFYESIYDIYGDDAIFVFAELNFETYIASERDKVSALEQKLAKINEKISKYPNQDKFKRQYHEFEDQKQHHSQRIQKATKQFSDAGQATVVVAGALFIKQPQEMTYLYSGTYEAYKDYYGPYQIQDMMIRRAVALGIPRYNFYGISGRFDGSDGVLGFKTAFEGHARQLVGRFILPVRPLKYKAYRALKKITGRA</sequence>
<dbReference type="Pfam" id="PF02388">
    <property type="entry name" value="FemAB"/>
    <property type="match status" value="1"/>
</dbReference>
<evidence type="ECO:0000256" key="7">
    <source>
        <dbReference type="ARBA" id="ARBA00022984"/>
    </source>
</evidence>
<gene>
    <name evidence="14" type="ORF">LCIT_18200</name>
</gene>
<evidence type="ECO:0000256" key="6">
    <source>
        <dbReference type="ARBA" id="ARBA00022960"/>
    </source>
</evidence>
<comment type="caution">
    <text evidence="14">The sequence shown here is derived from an EMBL/GenBank/DDBJ whole genome shotgun (WGS) entry which is preliminary data.</text>
</comment>
<keyword evidence="13" id="KW-0175">Coiled coil</keyword>
<dbReference type="PROSITE" id="PS51191">
    <property type="entry name" value="FEMABX"/>
    <property type="match status" value="1"/>
</dbReference>
<dbReference type="InterPro" id="IPR050644">
    <property type="entry name" value="PG_Glycine_Bridge_Synth"/>
</dbReference>
<keyword evidence="8" id="KW-0012">Acyltransferase</keyword>
<dbReference type="RefSeq" id="WP_149334783.1">
    <property type="nucleotide sequence ID" value="NZ_BJJW01000016.1"/>
</dbReference>
<evidence type="ECO:0000256" key="3">
    <source>
        <dbReference type="ARBA" id="ARBA00016236"/>
    </source>
</evidence>
<keyword evidence="4" id="KW-0963">Cytoplasm</keyword>
<reference evidence="14 15" key="1">
    <citation type="submission" date="2019-04" db="EMBL/GenBank/DDBJ databases">
        <title>A pseudo-fructophilic Leuconostoc citreum strain F192-5 isolated from peel of satsuma mandarin: the first report for isolation and characterization of strain-dependent fructophilic-like characteristics.</title>
        <authorList>
            <person name="Maeno S."/>
            <person name="Tanizawa Y."/>
            <person name="Kajikawa A."/>
            <person name="Kanesaki Y."/>
            <person name="Kubota E."/>
            <person name="Arita M."/>
            <person name="Leon D."/>
            <person name="Endo A."/>
        </authorList>
    </citation>
    <scope>NUCLEOTIDE SEQUENCE [LARGE SCALE GENOMIC DNA]</scope>
    <source>
        <strain evidence="14 15">F192-5</strain>
    </source>
</reference>
<evidence type="ECO:0000256" key="12">
    <source>
        <dbReference type="ARBA" id="ARBA00047483"/>
    </source>
</evidence>
<comment type="similarity">
    <text evidence="1">Belongs to the FemABX family.</text>
</comment>
<evidence type="ECO:0000256" key="1">
    <source>
        <dbReference type="ARBA" id="ARBA00009943"/>
    </source>
</evidence>
<dbReference type="Gene3D" id="1.20.58.90">
    <property type="match status" value="1"/>
</dbReference>
<evidence type="ECO:0000256" key="4">
    <source>
        <dbReference type="ARBA" id="ARBA00022490"/>
    </source>
</evidence>
<dbReference type="AlphaFoldDB" id="A0A5A5U2A6"/>
<dbReference type="SUPFAM" id="SSF55729">
    <property type="entry name" value="Acyl-CoA N-acyltransferases (Nat)"/>
    <property type="match status" value="2"/>
</dbReference>
<dbReference type="GO" id="GO:0009252">
    <property type="term" value="P:peptidoglycan biosynthetic process"/>
    <property type="evidence" value="ECO:0007669"/>
    <property type="project" value="UniProtKB-KW"/>
</dbReference>
<dbReference type="PANTHER" id="PTHR36174:SF2">
    <property type="entry name" value="AMINOACYLTRANSFERASE FEMA"/>
    <property type="match status" value="1"/>
</dbReference>
<dbReference type="GO" id="GO:0071555">
    <property type="term" value="P:cell wall organization"/>
    <property type="evidence" value="ECO:0007669"/>
    <property type="project" value="UniProtKB-KW"/>
</dbReference>
<protein>
    <recommendedName>
        <fullName evidence="3">Aminoacyltransferase FemA</fullName>
        <ecNumber evidence="2">2.3.2.17</ecNumber>
    </recommendedName>
    <alternativeName>
        <fullName evidence="11">Factor essential for expression of methicillin resistance A</fullName>
    </alternativeName>
    <alternativeName>
        <fullName evidence="10">N-acetylmuramoyl-L-alanyl-D-glutamyl-L-lysyl-(N6-glycyl)-D-alanyl-D-alanine-diphosphoundecaprenyl-N-acetylglucosamine:glycine glycyltransferase</fullName>
    </alternativeName>
</protein>
<dbReference type="Proteomes" id="UP000323274">
    <property type="component" value="Unassembled WGS sequence"/>
</dbReference>
<dbReference type="Gene3D" id="3.40.630.30">
    <property type="match status" value="2"/>
</dbReference>
<dbReference type="SUPFAM" id="SSF46589">
    <property type="entry name" value="tRNA-binding arm"/>
    <property type="match status" value="1"/>
</dbReference>
<evidence type="ECO:0000256" key="10">
    <source>
        <dbReference type="ARBA" id="ARBA00030706"/>
    </source>
</evidence>
<feature type="coiled-coil region" evidence="13">
    <location>
        <begin position="249"/>
        <end position="303"/>
    </location>
</feature>
<dbReference type="InterPro" id="IPR016181">
    <property type="entry name" value="Acyl_CoA_acyltransferase"/>
</dbReference>
<dbReference type="GO" id="GO:0008360">
    <property type="term" value="P:regulation of cell shape"/>
    <property type="evidence" value="ECO:0007669"/>
    <property type="project" value="UniProtKB-KW"/>
</dbReference>
<evidence type="ECO:0000256" key="2">
    <source>
        <dbReference type="ARBA" id="ARBA00012466"/>
    </source>
</evidence>
<name>A0A5A5U2A6_LEUCI</name>
<dbReference type="PANTHER" id="PTHR36174">
    <property type="entry name" value="LIPID II:GLYCINE GLYCYLTRANSFERASE"/>
    <property type="match status" value="1"/>
</dbReference>
<evidence type="ECO:0000313" key="15">
    <source>
        <dbReference type="Proteomes" id="UP000323274"/>
    </source>
</evidence>
<dbReference type="EMBL" id="BJJW01000016">
    <property type="protein sequence ID" value="GDZ84578.1"/>
    <property type="molecule type" value="Genomic_DNA"/>
</dbReference>
<dbReference type="InterPro" id="IPR003447">
    <property type="entry name" value="FEMABX"/>
</dbReference>
<comment type="catalytic activity">
    <reaction evidence="12">
        <text>beta-D-GlcNAc-(1-&gt;4)-Mur2Ac(oyl-L-Ala-D-isoglutaminyl-L-Lys-(N(6)-Gly)-D-Ala-D-Ala)-di-trans,octa-cis-undecaprenyl diphosphate + 2 glycyl-tRNA(Gly) = MurNAc-L-Ala-D-isoglutaminyl-L-Lys-(N(6)-tri-Gly)-D-Ala-D-Ala-diphospho-di-trans,octa-cis-undecaprenyl-GlcNAc + 2 tRNA(Gly) + 2 H(+)</text>
        <dbReference type="Rhea" id="RHEA:30439"/>
        <dbReference type="Rhea" id="RHEA-COMP:9664"/>
        <dbReference type="Rhea" id="RHEA-COMP:9683"/>
        <dbReference type="ChEBI" id="CHEBI:15378"/>
        <dbReference type="ChEBI" id="CHEBI:62234"/>
        <dbReference type="ChEBI" id="CHEBI:62235"/>
        <dbReference type="ChEBI" id="CHEBI:78442"/>
        <dbReference type="ChEBI" id="CHEBI:78522"/>
        <dbReference type="EC" id="2.3.2.17"/>
    </reaction>
</comment>
<evidence type="ECO:0000256" key="13">
    <source>
        <dbReference type="SAM" id="Coils"/>
    </source>
</evidence>
<keyword evidence="6" id="KW-0133">Cell shape</keyword>